<reference evidence="1" key="1">
    <citation type="journal article" date="2021" name="Proc. Natl. Acad. Sci. U.S.A.">
        <title>A Catalog of Tens of Thousands of Viruses from Human Metagenomes Reveals Hidden Associations with Chronic Diseases.</title>
        <authorList>
            <person name="Tisza M.J."/>
            <person name="Buck C.B."/>
        </authorList>
    </citation>
    <scope>NUCLEOTIDE SEQUENCE</scope>
    <source>
        <strain evidence="1">CtuBK6</strain>
    </source>
</reference>
<evidence type="ECO:0000313" key="1">
    <source>
        <dbReference type="EMBL" id="DAF62661.1"/>
    </source>
</evidence>
<sequence>MSQFKLRTHYPIYNEQGEPVKTLFELYTDTPSNMIQVYLPGLHRITDPSQEKEYIEKCMKAFHAEYFAEIEFKETTKQVGVINSTIANINVSDKRRDDFIDAMVMHTIMSGSIVYGVVYKKLAGLLPKAEVGKTYQANEIVVIEDPTHVETQGEGKLVFVQFNKEFTYNGEPVADFVTRGRLEMNGVGAAYPLSSGMER</sequence>
<name>A0A8S5THA6_9CAUD</name>
<organism evidence="1">
    <name type="scientific">Siphoviridae sp. ctuBK6</name>
    <dbReference type="NCBI Taxonomy" id="2827963"/>
    <lineage>
        <taxon>Viruses</taxon>
        <taxon>Duplodnaviria</taxon>
        <taxon>Heunggongvirae</taxon>
        <taxon>Uroviricota</taxon>
        <taxon>Caudoviricetes</taxon>
    </lineage>
</organism>
<accession>A0A8S5THA6</accession>
<dbReference type="EMBL" id="BK032826">
    <property type="protein sequence ID" value="DAF62661.1"/>
    <property type="molecule type" value="Genomic_DNA"/>
</dbReference>
<proteinExistence type="predicted"/>
<protein>
    <submittedName>
        <fullName evidence="1">Uncharacterized protein</fullName>
    </submittedName>
</protein>